<protein>
    <submittedName>
        <fullName evidence="2">DUF1013 domain-containing protein</fullName>
    </submittedName>
</protein>
<proteinExistence type="predicted"/>
<evidence type="ECO:0000313" key="3">
    <source>
        <dbReference type="Proteomes" id="UP000324065"/>
    </source>
</evidence>
<keyword evidence="3" id="KW-1185">Reference proteome</keyword>
<organism evidence="2 3">
    <name type="scientific">Roseospira marina</name>
    <dbReference type="NCBI Taxonomy" id="140057"/>
    <lineage>
        <taxon>Bacteria</taxon>
        <taxon>Pseudomonadati</taxon>
        <taxon>Pseudomonadota</taxon>
        <taxon>Alphaproteobacteria</taxon>
        <taxon>Rhodospirillales</taxon>
        <taxon>Rhodospirillaceae</taxon>
        <taxon>Roseospira</taxon>
    </lineage>
</organism>
<gene>
    <name evidence="2" type="ORF">F1188_12645</name>
</gene>
<evidence type="ECO:0000313" key="2">
    <source>
        <dbReference type="EMBL" id="KAA5605124.1"/>
    </source>
</evidence>
<dbReference type="OrthoDB" id="9789843at2"/>
<dbReference type="RefSeq" id="WP_150062794.1">
    <property type="nucleotide sequence ID" value="NZ_JACHII010000009.1"/>
</dbReference>
<dbReference type="Proteomes" id="UP000324065">
    <property type="component" value="Unassembled WGS sequence"/>
</dbReference>
<dbReference type="AlphaFoldDB" id="A0A5M6IA28"/>
<reference evidence="2 3" key="1">
    <citation type="submission" date="2019-09" db="EMBL/GenBank/DDBJ databases">
        <title>Genome sequence of Roseospira marina, one of the more divergent members of the non-sulfur purple photosynthetic bacterial family, the Rhodospirillaceae.</title>
        <authorList>
            <person name="Meyer T."/>
            <person name="Kyndt J."/>
        </authorList>
    </citation>
    <scope>NUCLEOTIDE SEQUENCE [LARGE SCALE GENOMIC DNA]</scope>
    <source>
        <strain evidence="2 3">DSM 15113</strain>
    </source>
</reference>
<sequence>MALPLMPKATAVWLVENTALSFDQIAAFCGMHELEIQAIADGEVAIGITGLDPLANGQLTQAELDRCQKNPDSRLVLQKGVNPVPQARQKGARYTPVSKRHDRPDGIAWLLKNHPELTDAQICKLLGTTKPTIQSIRDRSHWNAANIKPRNPVILGLCIEADLEKAIIIARSRAKHANPDHAPQPLDLGLDQEGNTDEDPLAPAYRDED</sequence>
<dbReference type="InterPro" id="IPR010421">
    <property type="entry name" value="TrcR"/>
</dbReference>
<evidence type="ECO:0000256" key="1">
    <source>
        <dbReference type="SAM" id="MobiDB-lite"/>
    </source>
</evidence>
<feature type="region of interest" description="Disordered" evidence="1">
    <location>
        <begin position="174"/>
        <end position="209"/>
    </location>
</feature>
<dbReference type="EMBL" id="VWPJ01000011">
    <property type="protein sequence ID" value="KAA5605124.1"/>
    <property type="molecule type" value="Genomic_DNA"/>
</dbReference>
<accession>A0A5M6IA28</accession>
<dbReference type="Pfam" id="PF06242">
    <property type="entry name" value="TrcR"/>
    <property type="match status" value="1"/>
</dbReference>
<comment type="caution">
    <text evidence="2">The sequence shown here is derived from an EMBL/GenBank/DDBJ whole genome shotgun (WGS) entry which is preliminary data.</text>
</comment>
<name>A0A5M6IA28_9PROT</name>